<dbReference type="Proteomes" id="UP000230002">
    <property type="component" value="Unassembled WGS sequence"/>
</dbReference>
<dbReference type="InterPro" id="IPR035979">
    <property type="entry name" value="RBD_domain_sf"/>
</dbReference>
<comment type="caution">
    <text evidence="7">The sequence shown here is derived from an EMBL/GenBank/DDBJ whole genome shotgun (WGS) entry which is preliminary data.</text>
</comment>
<dbReference type="Gene3D" id="3.30.40.10">
    <property type="entry name" value="Zinc/RING finger domain, C3HC4 (zinc finger)"/>
    <property type="match status" value="1"/>
</dbReference>
<evidence type="ECO:0000256" key="1">
    <source>
        <dbReference type="ARBA" id="ARBA00022723"/>
    </source>
</evidence>
<dbReference type="EMBL" id="AYKW01000034">
    <property type="protein sequence ID" value="PIL27584.1"/>
    <property type="molecule type" value="Genomic_DNA"/>
</dbReference>
<dbReference type="AlphaFoldDB" id="A0A2G8S1G7"/>
<feature type="domain" description="RING-type" evidence="6">
    <location>
        <begin position="201"/>
        <end position="244"/>
    </location>
</feature>
<evidence type="ECO:0000313" key="8">
    <source>
        <dbReference type="Proteomes" id="UP000230002"/>
    </source>
</evidence>
<gene>
    <name evidence="7" type="ORF">GSI_10735</name>
</gene>
<dbReference type="SUPFAM" id="SSF54928">
    <property type="entry name" value="RNA-binding domain, RBD"/>
    <property type="match status" value="1"/>
</dbReference>
<evidence type="ECO:0000313" key="7">
    <source>
        <dbReference type="EMBL" id="PIL27584.1"/>
    </source>
</evidence>
<dbReference type="InterPro" id="IPR001841">
    <property type="entry name" value="Znf_RING"/>
</dbReference>
<accession>A0A2G8S1G7</accession>
<protein>
    <recommendedName>
        <fullName evidence="6">RING-type domain-containing protein</fullName>
    </recommendedName>
</protein>
<feature type="region of interest" description="Disordered" evidence="5">
    <location>
        <begin position="568"/>
        <end position="606"/>
    </location>
</feature>
<keyword evidence="2 4" id="KW-0863">Zinc-finger</keyword>
<evidence type="ECO:0000256" key="3">
    <source>
        <dbReference type="ARBA" id="ARBA00022833"/>
    </source>
</evidence>
<dbReference type="InterPro" id="IPR012677">
    <property type="entry name" value="Nucleotide-bd_a/b_plait_sf"/>
</dbReference>
<evidence type="ECO:0000256" key="2">
    <source>
        <dbReference type="ARBA" id="ARBA00022771"/>
    </source>
</evidence>
<feature type="compositionally biased region" description="Low complexity" evidence="5">
    <location>
        <begin position="571"/>
        <end position="596"/>
    </location>
</feature>
<proteinExistence type="predicted"/>
<keyword evidence="3" id="KW-0862">Zinc</keyword>
<evidence type="ECO:0000256" key="5">
    <source>
        <dbReference type="SAM" id="MobiDB-lite"/>
    </source>
</evidence>
<dbReference type="STRING" id="1077348.A0A2G8S1G7"/>
<dbReference type="GO" id="GO:0008270">
    <property type="term" value="F:zinc ion binding"/>
    <property type="evidence" value="ECO:0007669"/>
    <property type="project" value="UniProtKB-KW"/>
</dbReference>
<dbReference type="GO" id="GO:0003723">
    <property type="term" value="F:RNA binding"/>
    <property type="evidence" value="ECO:0007669"/>
    <property type="project" value="InterPro"/>
</dbReference>
<dbReference type="SMART" id="SM00360">
    <property type="entry name" value="RRM"/>
    <property type="match status" value="1"/>
</dbReference>
<dbReference type="SUPFAM" id="SSF57850">
    <property type="entry name" value="RING/U-box"/>
    <property type="match status" value="1"/>
</dbReference>
<dbReference type="OrthoDB" id="336240at2759"/>
<evidence type="ECO:0000259" key="6">
    <source>
        <dbReference type="PROSITE" id="PS50089"/>
    </source>
</evidence>
<name>A0A2G8S1G7_9APHY</name>
<dbReference type="PROSITE" id="PS50089">
    <property type="entry name" value="ZF_RING_2"/>
    <property type="match status" value="1"/>
</dbReference>
<dbReference type="InterPro" id="IPR013083">
    <property type="entry name" value="Znf_RING/FYVE/PHD"/>
</dbReference>
<reference evidence="7 8" key="1">
    <citation type="journal article" date="2015" name="Sci. Rep.">
        <title>Chromosome-level genome map provides insights into diverse defense mechanisms in the medicinal fungus Ganoderma sinense.</title>
        <authorList>
            <person name="Zhu Y."/>
            <person name="Xu J."/>
            <person name="Sun C."/>
            <person name="Zhou S."/>
            <person name="Xu H."/>
            <person name="Nelson D.R."/>
            <person name="Qian J."/>
            <person name="Song J."/>
            <person name="Luo H."/>
            <person name="Xiang L."/>
            <person name="Li Y."/>
            <person name="Xu Z."/>
            <person name="Ji A."/>
            <person name="Wang L."/>
            <person name="Lu S."/>
            <person name="Hayward A."/>
            <person name="Sun W."/>
            <person name="Li X."/>
            <person name="Schwartz D.C."/>
            <person name="Wang Y."/>
            <person name="Chen S."/>
        </authorList>
    </citation>
    <scope>NUCLEOTIDE SEQUENCE [LARGE SCALE GENOMIC DNA]</scope>
    <source>
        <strain evidence="7 8">ZZ0214-1</strain>
    </source>
</reference>
<dbReference type="PROSITE" id="PS00518">
    <property type="entry name" value="ZF_RING_1"/>
    <property type="match status" value="1"/>
</dbReference>
<dbReference type="InterPro" id="IPR017907">
    <property type="entry name" value="Znf_RING_CS"/>
</dbReference>
<keyword evidence="8" id="KW-1185">Reference proteome</keyword>
<evidence type="ECO:0000256" key="4">
    <source>
        <dbReference type="PROSITE-ProRule" id="PRU00175"/>
    </source>
</evidence>
<dbReference type="InterPro" id="IPR000504">
    <property type="entry name" value="RRM_dom"/>
</dbReference>
<feature type="region of interest" description="Disordered" evidence="5">
    <location>
        <begin position="91"/>
        <end position="111"/>
    </location>
</feature>
<sequence length="633" mass="69000">MHNRSLADIASNWRTRANENGITVAPGDESKFMMDDCSLSDLSTASIDESLLPAPFLSSQRRARALSHAHAPLVPVADNVQLATPNRSIRSVGILNTPPPQPGYRLRGSVTDPAHTRRRPAFEQTSELYDIDEDDYAPYPQTFSPPAHSQTLPLSLHDPFNASNMSLSAISHISEPIQFYETPQFFPPQQARKAPTSAATCSVCGLVKSSLAILKPCYHPLCSTCLTSALNIVGEKDMECAMCHAKVDDFTLCKNGPDVGITAATESKLQRIIEECAEIEEFDSGIGLLPSNFSGREIGDINLFDDDEIFMDRAQGASTPVAGSNASFTSTRSSDRVVLRIDNVPWDITPPAIAAWLKHPVERVHVLLDRKGKTMSHAFAEMVDEDAAKAALRTSQNSVLGKGKRARGVTVTRSSQEELMRALFPSWQGNFDGSRPSLAGLSNEHVISTLQRGLISETELNSLLHLIKSPDSHFLKVPSLPFFSLISVLSKFPADDDSRLFWSGNIRDSLYEMTHAAVQTLMLRIEENPLSDWAALLKQVVRAALDCRAFTSDQMCKLSDVLETAIPQATSSPPLSPRSRGSANSSRLSNRSGRGAHSPSSLPTDTLGHLAKEFGVDPLVVEALAQRLANTIH</sequence>
<keyword evidence="1" id="KW-0479">Metal-binding</keyword>
<organism evidence="7 8">
    <name type="scientific">Ganoderma sinense ZZ0214-1</name>
    <dbReference type="NCBI Taxonomy" id="1077348"/>
    <lineage>
        <taxon>Eukaryota</taxon>
        <taxon>Fungi</taxon>
        <taxon>Dikarya</taxon>
        <taxon>Basidiomycota</taxon>
        <taxon>Agaricomycotina</taxon>
        <taxon>Agaricomycetes</taxon>
        <taxon>Polyporales</taxon>
        <taxon>Polyporaceae</taxon>
        <taxon>Ganoderma</taxon>
    </lineage>
</organism>
<dbReference type="Gene3D" id="3.30.70.330">
    <property type="match status" value="1"/>
</dbReference>
<dbReference type="CDD" id="cd16449">
    <property type="entry name" value="RING-HC"/>
    <property type="match status" value="1"/>
</dbReference>